<feature type="compositionally biased region" description="Basic and acidic residues" evidence="1">
    <location>
        <begin position="67"/>
        <end position="92"/>
    </location>
</feature>
<dbReference type="Pfam" id="PF01551">
    <property type="entry name" value="Peptidase_M23"/>
    <property type="match status" value="1"/>
</dbReference>
<dbReference type="Gene3D" id="2.70.70.10">
    <property type="entry name" value="Glucose Permease (Domain IIA)"/>
    <property type="match status" value="1"/>
</dbReference>
<dbReference type="Proteomes" id="UP000030848">
    <property type="component" value="Unassembled WGS sequence"/>
</dbReference>
<evidence type="ECO:0000313" key="4">
    <source>
        <dbReference type="EMBL" id="KHF44065.1"/>
    </source>
</evidence>
<dbReference type="PANTHER" id="PTHR21666:SF270">
    <property type="entry name" value="MUREIN HYDROLASE ACTIVATOR ENVC"/>
    <property type="match status" value="1"/>
</dbReference>
<dbReference type="RefSeq" id="WP_037308863.1">
    <property type="nucleotide sequence ID" value="NZ_CALJZO010000087.1"/>
</dbReference>
<dbReference type="InterPro" id="IPR050570">
    <property type="entry name" value="Cell_wall_metabolism_enzyme"/>
</dbReference>
<proteinExistence type="predicted"/>
<reference evidence="4 5" key="1">
    <citation type="submission" date="2014-10" db="EMBL/GenBank/DDBJ databases">
        <title>Genome sequence of Micropolyspora internatus JCM3315.</title>
        <authorList>
            <person name="Shin S.-K."/>
            <person name="Yi H."/>
        </authorList>
    </citation>
    <scope>NUCLEOTIDE SEQUENCE [LARGE SCALE GENOMIC DNA]</scope>
    <source>
        <strain evidence="4 5">JCM 3315</strain>
    </source>
</reference>
<dbReference type="InterPro" id="IPR016047">
    <property type="entry name" value="M23ase_b-sheet_dom"/>
</dbReference>
<feature type="chain" id="PRO_5032578544" evidence="2">
    <location>
        <begin position="30"/>
        <end position="358"/>
    </location>
</feature>
<organism evidence="4 5">
    <name type="scientific">Saccharomonospora viridis</name>
    <dbReference type="NCBI Taxonomy" id="1852"/>
    <lineage>
        <taxon>Bacteria</taxon>
        <taxon>Bacillati</taxon>
        <taxon>Actinomycetota</taxon>
        <taxon>Actinomycetes</taxon>
        <taxon>Pseudonocardiales</taxon>
        <taxon>Pseudonocardiaceae</taxon>
        <taxon>Saccharomonospora</taxon>
    </lineage>
</organism>
<feature type="compositionally biased region" description="Low complexity" evidence="1">
    <location>
        <begin position="226"/>
        <end position="238"/>
    </location>
</feature>
<dbReference type="Gene3D" id="1.20.120.330">
    <property type="entry name" value="Nucleotidyltransferases domain 2"/>
    <property type="match status" value="1"/>
</dbReference>
<dbReference type="GO" id="GO:0004222">
    <property type="term" value="F:metalloendopeptidase activity"/>
    <property type="evidence" value="ECO:0007669"/>
    <property type="project" value="TreeGrafter"/>
</dbReference>
<dbReference type="PANTHER" id="PTHR21666">
    <property type="entry name" value="PEPTIDASE-RELATED"/>
    <property type="match status" value="1"/>
</dbReference>
<dbReference type="AlphaFoldDB" id="A0A837DA37"/>
<evidence type="ECO:0000313" key="5">
    <source>
        <dbReference type="Proteomes" id="UP000030848"/>
    </source>
</evidence>
<sequence>MRARQLRRATPIAMLASLTLISTPGVTFADPAVTPQDAQVQLAAQQEQNQEQNDEKSLDKQIEAAKKALDKAKKQTDHAKNRLDNTTSEHEKAKKNKAAAQDRLAKAQRQLSQAETELARAEERVSEHSAAGFSFDGMVNSILAFLGSDVTNSMQQNVDAKRDVAAQAQNAVAQAERDVTKTQQALNNAQKAHEQAVSQQDQAQSELDKLNEQKAQEEQAVGGGAAPAASPSGVVKPAEGTFTSGYGPRWGSTHYGIDIANAIGTPIYSVMPGTVISSGPASGFGLWVRVQHDNGLITVYGHINESLVSVGQRVEAGQQIATMGNRGQSTGPHLHFEVHENGVKIDPLPWLESHGITL</sequence>
<feature type="compositionally biased region" description="Polar residues" evidence="1">
    <location>
        <begin position="181"/>
        <end position="205"/>
    </location>
</feature>
<dbReference type="CDD" id="cd12797">
    <property type="entry name" value="M23_peptidase"/>
    <property type="match status" value="1"/>
</dbReference>
<name>A0A837DA37_9PSEU</name>
<feature type="region of interest" description="Disordered" evidence="1">
    <location>
        <begin position="180"/>
        <end position="245"/>
    </location>
</feature>
<feature type="signal peptide" evidence="2">
    <location>
        <begin position="1"/>
        <end position="29"/>
    </location>
</feature>
<dbReference type="SUPFAM" id="SSF57997">
    <property type="entry name" value="Tropomyosin"/>
    <property type="match status" value="1"/>
</dbReference>
<feature type="compositionally biased region" description="Basic and acidic residues" evidence="1">
    <location>
        <begin position="206"/>
        <end position="217"/>
    </location>
</feature>
<protein>
    <submittedName>
        <fullName evidence="4">Metalloendopeptidase</fullName>
    </submittedName>
</protein>
<evidence type="ECO:0000256" key="1">
    <source>
        <dbReference type="SAM" id="MobiDB-lite"/>
    </source>
</evidence>
<comment type="caution">
    <text evidence="4">The sequence shown here is derived from an EMBL/GenBank/DDBJ whole genome shotgun (WGS) entry which is preliminary data.</text>
</comment>
<evidence type="ECO:0000256" key="2">
    <source>
        <dbReference type="SAM" id="SignalP"/>
    </source>
</evidence>
<dbReference type="SUPFAM" id="SSF51261">
    <property type="entry name" value="Duplicated hybrid motif"/>
    <property type="match status" value="1"/>
</dbReference>
<dbReference type="EMBL" id="JRZE01000003">
    <property type="protein sequence ID" value="KHF44065.1"/>
    <property type="molecule type" value="Genomic_DNA"/>
</dbReference>
<keyword evidence="2" id="KW-0732">Signal</keyword>
<accession>A0A837DA37</accession>
<dbReference type="OrthoDB" id="1099523at2"/>
<feature type="region of interest" description="Disordered" evidence="1">
    <location>
        <begin position="67"/>
        <end position="123"/>
    </location>
</feature>
<gene>
    <name evidence="4" type="ORF">MINT15_09470</name>
</gene>
<dbReference type="InterPro" id="IPR011055">
    <property type="entry name" value="Dup_hybrid_motif"/>
</dbReference>
<feature type="domain" description="M23ase beta-sheet core" evidence="3">
    <location>
        <begin position="253"/>
        <end position="347"/>
    </location>
</feature>
<evidence type="ECO:0000259" key="3">
    <source>
        <dbReference type="Pfam" id="PF01551"/>
    </source>
</evidence>